<organism evidence="16 17">
    <name type="scientific">Nocardioides massiliensis</name>
    <dbReference type="NCBI Taxonomy" id="1325935"/>
    <lineage>
        <taxon>Bacteria</taxon>
        <taxon>Bacillati</taxon>
        <taxon>Actinomycetota</taxon>
        <taxon>Actinomycetes</taxon>
        <taxon>Propionibacteriales</taxon>
        <taxon>Nocardioidaceae</taxon>
        <taxon>Nocardioides</taxon>
    </lineage>
</organism>
<accession>A0ABT9NTQ2</accession>
<evidence type="ECO:0000256" key="4">
    <source>
        <dbReference type="ARBA" id="ARBA00011962"/>
    </source>
</evidence>
<evidence type="ECO:0000256" key="2">
    <source>
        <dbReference type="ARBA" id="ARBA00006219"/>
    </source>
</evidence>
<comment type="pathway">
    <text evidence="1">Glycan biosynthesis; glycogen biosynthesis.</text>
</comment>
<comment type="catalytic activity">
    <reaction evidence="14">
        <text>D-maltose + ATP = alpha-maltose 1-phosphate + ADP + H(+)</text>
        <dbReference type="Rhea" id="RHEA:31915"/>
        <dbReference type="ChEBI" id="CHEBI:15378"/>
        <dbReference type="ChEBI" id="CHEBI:17306"/>
        <dbReference type="ChEBI" id="CHEBI:30616"/>
        <dbReference type="ChEBI" id="CHEBI:63576"/>
        <dbReference type="ChEBI" id="CHEBI:456216"/>
        <dbReference type="EC" id="2.7.1.175"/>
    </reaction>
</comment>
<evidence type="ECO:0000256" key="13">
    <source>
        <dbReference type="ARBA" id="ARBA00031251"/>
    </source>
</evidence>
<evidence type="ECO:0000256" key="1">
    <source>
        <dbReference type="ARBA" id="ARBA00004964"/>
    </source>
</evidence>
<evidence type="ECO:0000256" key="3">
    <source>
        <dbReference type="ARBA" id="ARBA00011245"/>
    </source>
</evidence>
<comment type="similarity">
    <text evidence="2">Belongs to the aminoglycoside phosphotransferase family.</text>
</comment>
<evidence type="ECO:0000256" key="9">
    <source>
        <dbReference type="ARBA" id="ARBA00022777"/>
    </source>
</evidence>
<evidence type="ECO:0000256" key="5">
    <source>
        <dbReference type="ARBA" id="ARBA00013882"/>
    </source>
</evidence>
<keyword evidence="9" id="KW-0418">Kinase</keyword>
<evidence type="ECO:0000256" key="10">
    <source>
        <dbReference type="ARBA" id="ARBA00022840"/>
    </source>
</evidence>
<keyword evidence="10" id="KW-0067">ATP-binding</keyword>
<dbReference type="InterPro" id="IPR040999">
    <property type="entry name" value="Mak_N_cap"/>
</dbReference>
<dbReference type="Gene3D" id="3.90.1200.10">
    <property type="match status" value="1"/>
</dbReference>
<dbReference type="SUPFAM" id="SSF56112">
    <property type="entry name" value="Protein kinase-like (PK-like)"/>
    <property type="match status" value="1"/>
</dbReference>
<evidence type="ECO:0000256" key="6">
    <source>
        <dbReference type="ARBA" id="ARBA00022600"/>
    </source>
</evidence>
<dbReference type="Proteomes" id="UP001240447">
    <property type="component" value="Unassembled WGS sequence"/>
</dbReference>
<evidence type="ECO:0000256" key="14">
    <source>
        <dbReference type="ARBA" id="ARBA00049067"/>
    </source>
</evidence>
<dbReference type="EC" id="2.7.1.175" evidence="4"/>
<evidence type="ECO:0000256" key="11">
    <source>
        <dbReference type="ARBA" id="ARBA00023056"/>
    </source>
</evidence>
<keyword evidence="6" id="KW-0321">Glycogen metabolism</keyword>
<evidence type="ECO:0000256" key="12">
    <source>
        <dbReference type="ARBA" id="ARBA00023277"/>
    </source>
</evidence>
<comment type="subunit">
    <text evidence="3">Monomer.</text>
</comment>
<evidence type="ECO:0000313" key="17">
    <source>
        <dbReference type="Proteomes" id="UP001240447"/>
    </source>
</evidence>
<sequence>MTQTPQRHTREDQIGGYLAGARWFGGKGRPFEVTDVTRLAVLEGERSVAIDVVTVTYGDGREGASAEWEQYQLPLSLVADSDPALDHAFVGWWEDPDLGWVHAYDAAHDRQACAQLLQGFADEQTVDRIGFHRLPGHDLDTDVHSSPFTGEQSNTSIAFGEDSLLKIFRKLSPGRNPDIDIHRVLTEAQCPHIAHLYGWIEATSTRTGEPVHLAMLQQFLRTATDGWDLACASVRDLFAEADLHADEVGGDFAAESARLGEALAEVHATLAAHFETETWDADELGRLADAMAERLDAAAAAVPYLTKVAPAIHSVLGRVRELDQPLTAHRVHGDLHLGQTLRTVFGWKVVDFEGEPAKALAERVLPDSPWRDVAGMLRSFDYAAHAVVADMAPGTEEGRQQLEYRAQEWAERNRGTFLGAYAAAAGFSVPLPPEAQLLLAAYEADKAVYEAIYEARNRPTWVGIPMAALERIAALAERKDDDA</sequence>
<gene>
    <name evidence="16" type="ORF">J2S59_003598</name>
</gene>
<dbReference type="RefSeq" id="WP_068123556.1">
    <property type="nucleotide sequence ID" value="NZ_CCXJ01000660.1"/>
</dbReference>
<evidence type="ECO:0000256" key="8">
    <source>
        <dbReference type="ARBA" id="ARBA00022741"/>
    </source>
</evidence>
<keyword evidence="8" id="KW-0547">Nucleotide-binding</keyword>
<evidence type="ECO:0000313" key="16">
    <source>
        <dbReference type="EMBL" id="MDP9823789.1"/>
    </source>
</evidence>
<dbReference type="InterPro" id="IPR011009">
    <property type="entry name" value="Kinase-like_dom_sf"/>
</dbReference>
<feature type="domain" description="Maltokinase N-terminal cap" evidence="15">
    <location>
        <begin position="17"/>
        <end position="109"/>
    </location>
</feature>
<dbReference type="Pfam" id="PF18085">
    <property type="entry name" value="Mak_N_cap"/>
    <property type="match status" value="1"/>
</dbReference>
<evidence type="ECO:0000256" key="7">
    <source>
        <dbReference type="ARBA" id="ARBA00022679"/>
    </source>
</evidence>
<keyword evidence="17" id="KW-1185">Reference proteome</keyword>
<comment type="caution">
    <text evidence="16">The sequence shown here is derived from an EMBL/GenBank/DDBJ whole genome shotgun (WGS) entry which is preliminary data.</text>
</comment>
<reference evidence="16 17" key="1">
    <citation type="submission" date="2023-07" db="EMBL/GenBank/DDBJ databases">
        <title>Sequencing the genomes of 1000 actinobacteria strains.</title>
        <authorList>
            <person name="Klenk H.-P."/>
        </authorList>
    </citation>
    <scope>NUCLEOTIDE SEQUENCE [LARGE SCALE GENOMIC DNA]</scope>
    <source>
        <strain evidence="16 17">GD13</strain>
    </source>
</reference>
<keyword evidence="7 16" id="KW-0808">Transferase</keyword>
<keyword evidence="12" id="KW-0119">Carbohydrate metabolism</keyword>
<proteinExistence type="inferred from homology"/>
<evidence type="ECO:0000259" key="15">
    <source>
        <dbReference type="Pfam" id="PF18085"/>
    </source>
</evidence>
<keyword evidence="11" id="KW-0320">Glycogen biosynthesis</keyword>
<dbReference type="GO" id="GO:0016740">
    <property type="term" value="F:transferase activity"/>
    <property type="evidence" value="ECO:0007669"/>
    <property type="project" value="UniProtKB-KW"/>
</dbReference>
<name>A0ABT9NTQ2_9ACTN</name>
<dbReference type="EMBL" id="JAUSQM010000001">
    <property type="protein sequence ID" value="MDP9823789.1"/>
    <property type="molecule type" value="Genomic_DNA"/>
</dbReference>
<protein>
    <recommendedName>
        <fullName evidence="5">Maltokinase</fullName>
        <ecNumber evidence="4">2.7.1.175</ecNumber>
    </recommendedName>
    <alternativeName>
        <fullName evidence="13">Maltose-1-phosphate synthase</fullName>
    </alternativeName>
</protein>